<comment type="caution">
    <text evidence="1">The sequence shown here is derived from an EMBL/GenBank/DDBJ whole genome shotgun (WGS) entry which is preliminary data.</text>
</comment>
<organism evidence="1 2">
    <name type="scientific">Cymbomonas tetramitiformis</name>
    <dbReference type="NCBI Taxonomy" id="36881"/>
    <lineage>
        <taxon>Eukaryota</taxon>
        <taxon>Viridiplantae</taxon>
        <taxon>Chlorophyta</taxon>
        <taxon>Pyramimonadophyceae</taxon>
        <taxon>Pyramimonadales</taxon>
        <taxon>Pyramimonadaceae</taxon>
        <taxon>Cymbomonas</taxon>
    </lineage>
</organism>
<dbReference type="AlphaFoldDB" id="A0AAE0F3I5"/>
<dbReference type="EMBL" id="LGRX02026863">
    <property type="protein sequence ID" value="KAK3250179.1"/>
    <property type="molecule type" value="Genomic_DNA"/>
</dbReference>
<name>A0AAE0F3I5_9CHLO</name>
<evidence type="ECO:0000313" key="2">
    <source>
        <dbReference type="Proteomes" id="UP001190700"/>
    </source>
</evidence>
<protein>
    <submittedName>
        <fullName evidence="1">Uncharacterized protein</fullName>
    </submittedName>
</protein>
<keyword evidence="2" id="KW-1185">Reference proteome</keyword>
<proteinExistence type="predicted"/>
<evidence type="ECO:0000313" key="1">
    <source>
        <dbReference type="EMBL" id="KAK3250179.1"/>
    </source>
</evidence>
<dbReference type="Proteomes" id="UP001190700">
    <property type="component" value="Unassembled WGS sequence"/>
</dbReference>
<reference evidence="1 2" key="1">
    <citation type="journal article" date="2015" name="Genome Biol. Evol.">
        <title>Comparative Genomics of a Bacterivorous Green Alga Reveals Evolutionary Causalities and Consequences of Phago-Mixotrophic Mode of Nutrition.</title>
        <authorList>
            <person name="Burns J.A."/>
            <person name="Paasch A."/>
            <person name="Narechania A."/>
            <person name="Kim E."/>
        </authorList>
    </citation>
    <scope>NUCLEOTIDE SEQUENCE [LARGE SCALE GENOMIC DNA]</scope>
    <source>
        <strain evidence="1 2">PLY_AMNH</strain>
    </source>
</reference>
<gene>
    <name evidence="1" type="ORF">CYMTET_40438</name>
</gene>
<sequence>MSIRRRSAAKNQAADEPCQFEEINQYVNDLNDLLSNGFLPILVNFYSSSSFVRVFSNVRKVIAIVLIPLTLYVIDPRIETWHQRLVLKPWHAASRGRQRYWSAKKYITCCNRWRRTYTPKSPRVTIV</sequence>
<accession>A0AAE0F3I5</accession>